<dbReference type="Proteomes" id="UP001595908">
    <property type="component" value="Unassembled WGS sequence"/>
</dbReference>
<dbReference type="EMBL" id="JBHSJE010000009">
    <property type="protein sequence ID" value="MFC4981969.1"/>
    <property type="molecule type" value="Genomic_DNA"/>
</dbReference>
<comment type="caution">
    <text evidence="2">The sequence shown here is derived from an EMBL/GenBank/DDBJ whole genome shotgun (WGS) entry which is preliminary data.</text>
</comment>
<protein>
    <submittedName>
        <fullName evidence="2">Transposase</fullName>
    </submittedName>
</protein>
<dbReference type="InterPro" id="IPR039365">
    <property type="entry name" value="IS701-like"/>
</dbReference>
<sequence>MPDGTVHQEKWRLALGLLDNVSERGLRAPVVVADAGYGVSTPFRHGLEARGLSYVLALTGKEVAHELSIEPYQPDYGGLGPPTLARYRTAPRALSLHAAEAAAAGHFTEVAWRQGSKGR</sequence>
<name>A0ABV9VFZ8_STRAZ</name>
<feature type="domain" description="Transposase IS701-like DDE" evidence="1">
    <location>
        <begin position="1"/>
        <end position="119"/>
    </location>
</feature>
<accession>A0ABV9VFZ8</accession>
<dbReference type="PANTHER" id="PTHR33627">
    <property type="entry name" value="TRANSPOSASE"/>
    <property type="match status" value="1"/>
</dbReference>
<gene>
    <name evidence="2" type="ORF">ACFPL4_27125</name>
</gene>
<evidence type="ECO:0000313" key="2">
    <source>
        <dbReference type="EMBL" id="MFC4981969.1"/>
    </source>
</evidence>
<keyword evidence="3" id="KW-1185">Reference proteome</keyword>
<evidence type="ECO:0000313" key="3">
    <source>
        <dbReference type="Proteomes" id="UP001595908"/>
    </source>
</evidence>
<dbReference type="PANTHER" id="PTHR33627:SF1">
    <property type="entry name" value="TRANSPOSASE"/>
    <property type="match status" value="1"/>
</dbReference>
<dbReference type="RefSeq" id="WP_244300269.1">
    <property type="nucleotide sequence ID" value="NZ_JBHSJE010000009.1"/>
</dbReference>
<dbReference type="InterPro" id="IPR038721">
    <property type="entry name" value="IS701-like_DDE_dom"/>
</dbReference>
<reference evidence="3" key="1">
    <citation type="journal article" date="2019" name="Int. J. Syst. Evol. Microbiol.">
        <title>The Global Catalogue of Microorganisms (GCM) 10K type strain sequencing project: providing services to taxonomists for standard genome sequencing and annotation.</title>
        <authorList>
            <consortium name="The Broad Institute Genomics Platform"/>
            <consortium name="The Broad Institute Genome Sequencing Center for Infectious Disease"/>
            <person name="Wu L."/>
            <person name="Ma J."/>
        </authorList>
    </citation>
    <scope>NUCLEOTIDE SEQUENCE [LARGE SCALE GENOMIC DNA]</scope>
    <source>
        <strain evidence="3">ICMP 257</strain>
    </source>
</reference>
<organism evidence="2 3">
    <name type="scientific">Streptomyces atroolivaceus</name>
    <dbReference type="NCBI Taxonomy" id="66869"/>
    <lineage>
        <taxon>Bacteria</taxon>
        <taxon>Bacillati</taxon>
        <taxon>Actinomycetota</taxon>
        <taxon>Actinomycetes</taxon>
        <taxon>Kitasatosporales</taxon>
        <taxon>Streptomycetaceae</taxon>
        <taxon>Streptomyces</taxon>
    </lineage>
</organism>
<evidence type="ECO:0000259" key="1">
    <source>
        <dbReference type="Pfam" id="PF13546"/>
    </source>
</evidence>
<proteinExistence type="predicted"/>
<dbReference type="Pfam" id="PF13546">
    <property type="entry name" value="DDE_5"/>
    <property type="match status" value="1"/>
</dbReference>